<dbReference type="GO" id="GO:0007166">
    <property type="term" value="P:cell surface receptor signaling pathway"/>
    <property type="evidence" value="ECO:0007669"/>
    <property type="project" value="InterPro"/>
</dbReference>
<dbReference type="AlphaFoldDB" id="A0AAD7C090"/>
<evidence type="ECO:0000313" key="3">
    <source>
        <dbReference type="Proteomes" id="UP001221142"/>
    </source>
</evidence>
<feature type="region of interest" description="Disordered" evidence="1">
    <location>
        <begin position="250"/>
        <end position="270"/>
    </location>
</feature>
<proteinExistence type="predicted"/>
<dbReference type="InterPro" id="IPR036537">
    <property type="entry name" value="Adaptor_Cbl_N_dom_sf"/>
</dbReference>
<keyword evidence="3" id="KW-1185">Reference proteome</keyword>
<evidence type="ECO:0000313" key="2">
    <source>
        <dbReference type="EMBL" id="KAJ7634530.1"/>
    </source>
</evidence>
<organism evidence="2 3">
    <name type="scientific">Roridomyces roridus</name>
    <dbReference type="NCBI Taxonomy" id="1738132"/>
    <lineage>
        <taxon>Eukaryota</taxon>
        <taxon>Fungi</taxon>
        <taxon>Dikarya</taxon>
        <taxon>Basidiomycota</taxon>
        <taxon>Agaricomycotina</taxon>
        <taxon>Agaricomycetes</taxon>
        <taxon>Agaricomycetidae</taxon>
        <taxon>Agaricales</taxon>
        <taxon>Marasmiineae</taxon>
        <taxon>Mycenaceae</taxon>
        <taxon>Roridomyces</taxon>
    </lineage>
</organism>
<reference evidence="2" key="1">
    <citation type="submission" date="2023-03" db="EMBL/GenBank/DDBJ databases">
        <title>Massive genome expansion in bonnet fungi (Mycena s.s.) driven by repeated elements and novel gene families across ecological guilds.</title>
        <authorList>
            <consortium name="Lawrence Berkeley National Laboratory"/>
            <person name="Harder C.B."/>
            <person name="Miyauchi S."/>
            <person name="Viragh M."/>
            <person name="Kuo A."/>
            <person name="Thoen E."/>
            <person name="Andreopoulos B."/>
            <person name="Lu D."/>
            <person name="Skrede I."/>
            <person name="Drula E."/>
            <person name="Henrissat B."/>
            <person name="Morin E."/>
            <person name="Kohler A."/>
            <person name="Barry K."/>
            <person name="LaButti K."/>
            <person name="Morin E."/>
            <person name="Salamov A."/>
            <person name="Lipzen A."/>
            <person name="Mereny Z."/>
            <person name="Hegedus B."/>
            <person name="Baldrian P."/>
            <person name="Stursova M."/>
            <person name="Weitz H."/>
            <person name="Taylor A."/>
            <person name="Grigoriev I.V."/>
            <person name="Nagy L.G."/>
            <person name="Martin F."/>
            <person name="Kauserud H."/>
        </authorList>
    </citation>
    <scope>NUCLEOTIDE SEQUENCE</scope>
    <source>
        <strain evidence="2">9284</strain>
    </source>
</reference>
<name>A0AAD7C090_9AGAR</name>
<dbReference type="Gene3D" id="1.20.930.20">
    <property type="entry name" value="Adaptor protein Cbl, N-terminal domain"/>
    <property type="match status" value="1"/>
</dbReference>
<dbReference type="EMBL" id="JARKIF010000007">
    <property type="protein sequence ID" value="KAJ7634530.1"/>
    <property type="molecule type" value="Genomic_DNA"/>
</dbReference>
<protein>
    <submittedName>
        <fullName evidence="2">Uncharacterized protein</fullName>
    </submittedName>
</protein>
<evidence type="ECO:0000256" key="1">
    <source>
        <dbReference type="SAM" id="MobiDB-lite"/>
    </source>
</evidence>
<accession>A0AAD7C090</accession>
<sequence length="285" mass="29978">MRRLIRKHAFAFSFLKRRSKTADLEKTEDSPQGSASNSSNTATTAKNVVKTALATLSATSSNIPICGIISSVIDPLLLIMTQVDLTSANVEGLVELAARIERLTPLVADMAEVNSVSDRERSFIDDLTCELQSIRTDVLDAQAQGMLTRFFNSHDDAAGLAKHNATLAQLIADATLVNVQEVRRTLRNMERSASMPMPLLGQIEIGYIAGGTGGTGASGGRLGGEGGDGEGPEFDIPIGQNIKFGGIAGGTGGEGGEGHEEGGKGGFGMAPKIRFAPWMERADTS</sequence>
<dbReference type="Proteomes" id="UP001221142">
    <property type="component" value="Unassembled WGS sequence"/>
</dbReference>
<gene>
    <name evidence="2" type="ORF">FB45DRAFT_909110</name>
</gene>
<comment type="caution">
    <text evidence="2">The sequence shown here is derived from an EMBL/GenBank/DDBJ whole genome shotgun (WGS) entry which is preliminary data.</text>
</comment>